<dbReference type="EMBL" id="JBHSBD010000161">
    <property type="protein sequence ID" value="MFC3971063.1"/>
    <property type="molecule type" value="Genomic_DNA"/>
</dbReference>
<organism evidence="1 2">
    <name type="scientific">Rhizobium lemnae</name>
    <dbReference type="NCBI Taxonomy" id="1214924"/>
    <lineage>
        <taxon>Bacteria</taxon>
        <taxon>Pseudomonadati</taxon>
        <taxon>Pseudomonadota</taxon>
        <taxon>Alphaproteobacteria</taxon>
        <taxon>Hyphomicrobiales</taxon>
        <taxon>Rhizobiaceae</taxon>
        <taxon>Rhizobium/Agrobacterium group</taxon>
        <taxon>Rhizobium</taxon>
    </lineage>
</organism>
<evidence type="ECO:0008006" key="3">
    <source>
        <dbReference type="Google" id="ProtNLM"/>
    </source>
</evidence>
<comment type="caution">
    <text evidence="1">The sequence shown here is derived from an EMBL/GenBank/DDBJ whole genome shotgun (WGS) entry which is preliminary data.</text>
</comment>
<proteinExistence type="predicted"/>
<gene>
    <name evidence="1" type="ORF">ACFOVS_23665</name>
</gene>
<dbReference type="Proteomes" id="UP001595697">
    <property type="component" value="Unassembled WGS sequence"/>
</dbReference>
<evidence type="ECO:0000313" key="2">
    <source>
        <dbReference type="Proteomes" id="UP001595697"/>
    </source>
</evidence>
<name>A0ABV8EFE1_9HYPH</name>
<accession>A0ABV8EFE1</accession>
<protein>
    <recommendedName>
        <fullName evidence="3">DUF4123 domain-containing protein</fullName>
    </recommendedName>
</protein>
<reference evidence="2" key="1">
    <citation type="journal article" date="2019" name="Int. J. Syst. Evol. Microbiol.">
        <title>The Global Catalogue of Microorganisms (GCM) 10K type strain sequencing project: providing services to taxonomists for standard genome sequencing and annotation.</title>
        <authorList>
            <consortium name="The Broad Institute Genomics Platform"/>
            <consortium name="The Broad Institute Genome Sequencing Center for Infectious Disease"/>
            <person name="Wu L."/>
            <person name="Ma J."/>
        </authorList>
    </citation>
    <scope>NUCLEOTIDE SEQUENCE [LARGE SCALE GENOMIC DNA]</scope>
    <source>
        <strain evidence="2">TBRC 5781</strain>
    </source>
</reference>
<evidence type="ECO:0000313" key="1">
    <source>
        <dbReference type="EMBL" id="MFC3971063.1"/>
    </source>
</evidence>
<dbReference type="RefSeq" id="WP_377307412.1">
    <property type="nucleotide sequence ID" value="NZ_JBHSBD010000161.1"/>
</dbReference>
<sequence>MADNTALKPVVLATDLPVFAVLDGAQFDDLPSALFEGDFVHRPLYLDRGNGTADQLRTAPQLVWLDHDRKAHRRDEAQEDAVPVAPVLQRLLDLIEQRPALVFWVCEAGGEALYRHLRGINKILLPTDAAMDRGKSYERNPLSVEDDVRDSDHEMVLFRHCDANVMAQVLPSLSPANMARVLGPASQILCSPDTDWAERPLRLMRSDDMPSPPAGPLRLSLVEVNGIEERRRLAARRRRISYLQETCPAETRGASRQALEEHIRISDETGNRLGLVSEGAHCRWAFMMCKTNGRIAQSVDARQFIGEQGKSPDEQIKLFMRGIIGAMAEQAGKQRAI</sequence>
<keyword evidence="2" id="KW-1185">Reference proteome</keyword>